<evidence type="ECO:0000313" key="2">
    <source>
        <dbReference type="Proteomes" id="UP000567246"/>
    </source>
</evidence>
<dbReference type="Proteomes" id="UP000567246">
    <property type="component" value="Unassembled WGS sequence"/>
</dbReference>
<gene>
    <name evidence="1" type="ORF">HDA33_001961</name>
</gene>
<protein>
    <submittedName>
        <fullName evidence="1">Uncharacterized protein (DUF1697 family)</fullName>
    </submittedName>
</protein>
<keyword evidence="2" id="KW-1185">Reference proteome</keyword>
<dbReference type="AlphaFoldDB" id="A0A7W9JK71"/>
<dbReference type="SUPFAM" id="SSF160379">
    <property type="entry name" value="SP0830-like"/>
    <property type="match status" value="1"/>
</dbReference>
<dbReference type="Gene3D" id="3.30.70.1280">
    <property type="entry name" value="SP0830-like domains"/>
    <property type="match status" value="1"/>
</dbReference>
<accession>A0A7W9JK71</accession>
<dbReference type="PANTHER" id="PTHR36439:SF1">
    <property type="entry name" value="DUF1697 DOMAIN-CONTAINING PROTEIN"/>
    <property type="match status" value="1"/>
</dbReference>
<comment type="caution">
    <text evidence="1">The sequence shown here is derived from an EMBL/GenBank/DDBJ whole genome shotgun (WGS) entry which is preliminary data.</text>
</comment>
<dbReference type="Pfam" id="PF08002">
    <property type="entry name" value="DUF1697"/>
    <property type="match status" value="1"/>
</dbReference>
<sequence>MSEHPASPTHVLLLRAVNVGGRNRVPKADLAELAAEAGLADVAVPLNSGNVLGTPDAGDHVDDVAARLRTLLTERLGVDTSVHAAARTELSALVDGLLASDLLAPGETLDSVDSKAVHLVLLDTVPHPEAGEALAAVDAGDDRAVVVGRGVWVRYAGPSHSSRLGLPRIERAASGDAPPAQRRVGTARNLATVRVLADR</sequence>
<dbReference type="InterPro" id="IPR012545">
    <property type="entry name" value="DUF1697"/>
</dbReference>
<organism evidence="1 2">
    <name type="scientific">Micrococcus endophyticus</name>
    <dbReference type="NCBI Taxonomy" id="455343"/>
    <lineage>
        <taxon>Bacteria</taxon>
        <taxon>Bacillati</taxon>
        <taxon>Actinomycetota</taxon>
        <taxon>Actinomycetes</taxon>
        <taxon>Micrococcales</taxon>
        <taxon>Micrococcaceae</taxon>
        <taxon>Micrococcus</taxon>
    </lineage>
</organism>
<reference evidence="1 2" key="1">
    <citation type="submission" date="2020-08" db="EMBL/GenBank/DDBJ databases">
        <title>Sequencing the genomes of 1000 actinobacteria strains.</title>
        <authorList>
            <person name="Klenk H.-P."/>
        </authorList>
    </citation>
    <scope>NUCLEOTIDE SEQUENCE [LARGE SCALE GENOMIC DNA]</scope>
    <source>
        <strain evidence="1 2">DSM 17945</strain>
    </source>
</reference>
<dbReference type="EMBL" id="JACHMW010000001">
    <property type="protein sequence ID" value="MBB5849397.1"/>
    <property type="molecule type" value="Genomic_DNA"/>
</dbReference>
<dbReference type="PANTHER" id="PTHR36439">
    <property type="entry name" value="BLL4334 PROTEIN"/>
    <property type="match status" value="1"/>
</dbReference>
<evidence type="ECO:0000313" key="1">
    <source>
        <dbReference type="EMBL" id="MBB5849397.1"/>
    </source>
</evidence>
<proteinExistence type="predicted"/>
<name>A0A7W9JK71_9MICC</name>
<dbReference type="RefSeq" id="WP_184172928.1">
    <property type="nucleotide sequence ID" value="NZ_BAABAG010000012.1"/>
</dbReference>